<feature type="domain" description="YcxB-like C-terminal" evidence="2">
    <location>
        <begin position="101"/>
        <end position="157"/>
    </location>
</feature>
<accession>A0A261SMA1</accession>
<keyword evidence="1" id="KW-1133">Transmembrane helix</keyword>
<gene>
    <name evidence="3" type="ORF">CAL29_07120</name>
</gene>
<keyword evidence="4" id="KW-1185">Reference proteome</keyword>
<reference evidence="4" key="1">
    <citation type="submission" date="2017-05" db="EMBL/GenBank/DDBJ databases">
        <title>Complete and WGS of Bordetella genogroups.</title>
        <authorList>
            <person name="Spilker T."/>
            <person name="Lipuma J."/>
        </authorList>
    </citation>
    <scope>NUCLEOTIDE SEQUENCE [LARGE SCALE GENOMIC DNA]</scope>
    <source>
        <strain evidence="4">AU16122</strain>
    </source>
</reference>
<evidence type="ECO:0000313" key="3">
    <source>
        <dbReference type="EMBL" id="OZI38107.1"/>
    </source>
</evidence>
<feature type="transmembrane region" description="Helical" evidence="1">
    <location>
        <begin position="34"/>
        <end position="51"/>
    </location>
</feature>
<dbReference type="EMBL" id="NEVM01000001">
    <property type="protein sequence ID" value="OZI38107.1"/>
    <property type="molecule type" value="Genomic_DNA"/>
</dbReference>
<dbReference type="AlphaFoldDB" id="A0A261SMA1"/>
<dbReference type="OrthoDB" id="8634211at2"/>
<sequence length="168" mass="18942">MTSTTTYQVRYTENIVRDAVRTYLWRRGIAGQKLLWTLEILMIAVLAFLLVNGDRDWVVGALAVGALLPPIFLLTMWLAHYRNTVGQFHRMSTPTAEIALREDGLDIRSELGASRLAWSAFMEIWERPGYWILFMGPGQFMTFPTAALPDDALAFVRARIGAAPARPV</sequence>
<dbReference type="RefSeq" id="WP_094852206.1">
    <property type="nucleotide sequence ID" value="NZ_NEVM01000001.1"/>
</dbReference>
<evidence type="ECO:0000256" key="1">
    <source>
        <dbReference type="SAM" id="Phobius"/>
    </source>
</evidence>
<dbReference type="InterPro" id="IPR025588">
    <property type="entry name" value="YcxB-like_C"/>
</dbReference>
<organism evidence="3 4">
    <name type="scientific">Bordetella genomosp. 10</name>
    <dbReference type="NCBI Taxonomy" id="1416804"/>
    <lineage>
        <taxon>Bacteria</taxon>
        <taxon>Pseudomonadati</taxon>
        <taxon>Pseudomonadota</taxon>
        <taxon>Betaproteobacteria</taxon>
        <taxon>Burkholderiales</taxon>
        <taxon>Alcaligenaceae</taxon>
        <taxon>Bordetella</taxon>
    </lineage>
</organism>
<protein>
    <recommendedName>
        <fullName evidence="2">YcxB-like C-terminal domain-containing protein</fullName>
    </recommendedName>
</protein>
<dbReference type="Pfam" id="PF14317">
    <property type="entry name" value="YcxB"/>
    <property type="match status" value="1"/>
</dbReference>
<evidence type="ECO:0000259" key="2">
    <source>
        <dbReference type="Pfam" id="PF14317"/>
    </source>
</evidence>
<name>A0A261SMA1_9BORD</name>
<dbReference type="Proteomes" id="UP000216020">
    <property type="component" value="Unassembled WGS sequence"/>
</dbReference>
<proteinExistence type="predicted"/>
<feature type="transmembrane region" description="Helical" evidence="1">
    <location>
        <begin position="57"/>
        <end position="81"/>
    </location>
</feature>
<keyword evidence="1" id="KW-0472">Membrane</keyword>
<evidence type="ECO:0000313" key="4">
    <source>
        <dbReference type="Proteomes" id="UP000216020"/>
    </source>
</evidence>
<comment type="caution">
    <text evidence="3">The sequence shown here is derived from an EMBL/GenBank/DDBJ whole genome shotgun (WGS) entry which is preliminary data.</text>
</comment>
<keyword evidence="1" id="KW-0812">Transmembrane</keyword>